<evidence type="ECO:0000313" key="1">
    <source>
        <dbReference type="EMBL" id="CBI39280.3"/>
    </source>
</evidence>
<dbReference type="InParanoid" id="D7U966"/>
<sequence>MPTVSSAQLGGNRKTLEILNKGKNIVQMGFNYYQLFKFYLILKVIYKASKQNSKLEGQVFSKVTHFINPPSLLCKII</sequence>
<accession>D7U966</accession>
<gene>
    <name evidence="1" type="ordered locus">VIT_18s0041g01420</name>
</gene>
<dbReference type="Proteomes" id="UP000009183">
    <property type="component" value="Chromosome 18"/>
</dbReference>
<dbReference type="AlphaFoldDB" id="D7U966"/>
<dbReference type="HOGENOM" id="CLU_2643079_0_0_1"/>
<reference evidence="2" key="1">
    <citation type="journal article" date="2007" name="Nature">
        <title>The grapevine genome sequence suggests ancestral hexaploidization in major angiosperm phyla.</title>
        <authorList>
            <consortium name="The French-Italian Public Consortium for Grapevine Genome Characterization."/>
            <person name="Jaillon O."/>
            <person name="Aury J.-M."/>
            <person name="Noel B."/>
            <person name="Policriti A."/>
            <person name="Clepet C."/>
            <person name="Casagrande A."/>
            <person name="Choisne N."/>
            <person name="Aubourg S."/>
            <person name="Vitulo N."/>
            <person name="Jubin C."/>
            <person name="Vezzi A."/>
            <person name="Legeai F."/>
            <person name="Hugueney P."/>
            <person name="Dasilva C."/>
            <person name="Horner D."/>
            <person name="Mica E."/>
            <person name="Jublot D."/>
            <person name="Poulain J."/>
            <person name="Bruyere C."/>
            <person name="Billault A."/>
            <person name="Segurens B."/>
            <person name="Gouyvenoux M."/>
            <person name="Ugarte E."/>
            <person name="Cattonaro F."/>
            <person name="Anthouard V."/>
            <person name="Vico V."/>
            <person name="Del Fabbro C."/>
            <person name="Alaux M."/>
            <person name="Di Gaspero G."/>
            <person name="Dumas V."/>
            <person name="Felice N."/>
            <person name="Paillard S."/>
            <person name="Juman I."/>
            <person name="Moroldo M."/>
            <person name="Scalabrin S."/>
            <person name="Canaguier A."/>
            <person name="Le Clainche I."/>
            <person name="Malacrida G."/>
            <person name="Durand E."/>
            <person name="Pesole G."/>
            <person name="Laucou V."/>
            <person name="Chatelet P."/>
            <person name="Merdinoglu D."/>
            <person name="Delledonne M."/>
            <person name="Pezzotti M."/>
            <person name="Lecharny A."/>
            <person name="Scarpelli C."/>
            <person name="Artiguenave F."/>
            <person name="Pe M.E."/>
            <person name="Valle G."/>
            <person name="Morgante M."/>
            <person name="Caboche M."/>
            <person name="Adam-Blondon A.-F."/>
            <person name="Weissenbach J."/>
            <person name="Quetier F."/>
            <person name="Wincker P."/>
        </authorList>
    </citation>
    <scope>NUCLEOTIDE SEQUENCE [LARGE SCALE GENOMIC DNA]</scope>
    <source>
        <strain evidence="2">cv. Pinot noir / PN40024</strain>
    </source>
</reference>
<protein>
    <submittedName>
        <fullName evidence="1">Uncharacterized protein</fullName>
    </submittedName>
</protein>
<evidence type="ECO:0000313" key="2">
    <source>
        <dbReference type="Proteomes" id="UP000009183"/>
    </source>
</evidence>
<dbReference type="EMBL" id="FN596744">
    <property type="protein sequence ID" value="CBI39280.3"/>
    <property type="molecule type" value="Genomic_DNA"/>
</dbReference>
<proteinExistence type="predicted"/>
<organism evidence="1 2">
    <name type="scientific">Vitis vinifera</name>
    <name type="common">Grape</name>
    <dbReference type="NCBI Taxonomy" id="29760"/>
    <lineage>
        <taxon>Eukaryota</taxon>
        <taxon>Viridiplantae</taxon>
        <taxon>Streptophyta</taxon>
        <taxon>Embryophyta</taxon>
        <taxon>Tracheophyta</taxon>
        <taxon>Spermatophyta</taxon>
        <taxon>Magnoliopsida</taxon>
        <taxon>eudicotyledons</taxon>
        <taxon>Gunneridae</taxon>
        <taxon>Pentapetalae</taxon>
        <taxon>rosids</taxon>
        <taxon>Vitales</taxon>
        <taxon>Vitaceae</taxon>
        <taxon>Viteae</taxon>
        <taxon>Vitis</taxon>
    </lineage>
</organism>
<dbReference type="PaxDb" id="29760-VIT_18s0041g01420.t01"/>
<keyword evidence="2" id="KW-1185">Reference proteome</keyword>
<name>D7U966_VITVI</name>
<dbReference type="STRING" id="29760.D7U966"/>